<keyword evidence="3" id="KW-1185">Reference proteome</keyword>
<accession>A0A4Y2BGH4</accession>
<evidence type="ECO:0000313" key="2">
    <source>
        <dbReference type="EMBL" id="GBL91320.1"/>
    </source>
</evidence>
<sequence>MPYCSLTQLQETFCTRTALTVPSSWPPTRNSLHLPKQYPPDHLSPTAGSSKNDKKTGPDFYFLASVQQGKKNKKNHQKSTQTENMR</sequence>
<protein>
    <submittedName>
        <fullName evidence="2">Uncharacterized protein</fullName>
    </submittedName>
</protein>
<gene>
    <name evidence="2" type="ORF">AVEN_203474_1</name>
</gene>
<name>A0A4Y2BGH4_ARAVE</name>
<reference evidence="2 3" key="1">
    <citation type="journal article" date="2019" name="Sci. Rep.">
        <title>Orb-weaving spider Araneus ventricosus genome elucidates the spidroin gene catalogue.</title>
        <authorList>
            <person name="Kono N."/>
            <person name="Nakamura H."/>
            <person name="Ohtoshi R."/>
            <person name="Moran D.A.P."/>
            <person name="Shinohara A."/>
            <person name="Yoshida Y."/>
            <person name="Fujiwara M."/>
            <person name="Mori M."/>
            <person name="Tomita M."/>
            <person name="Arakawa K."/>
        </authorList>
    </citation>
    <scope>NUCLEOTIDE SEQUENCE [LARGE SCALE GENOMIC DNA]</scope>
</reference>
<feature type="region of interest" description="Disordered" evidence="1">
    <location>
        <begin position="23"/>
        <end position="86"/>
    </location>
</feature>
<evidence type="ECO:0000256" key="1">
    <source>
        <dbReference type="SAM" id="MobiDB-lite"/>
    </source>
</evidence>
<organism evidence="2 3">
    <name type="scientific">Araneus ventricosus</name>
    <name type="common">Orbweaver spider</name>
    <name type="synonym">Epeira ventricosa</name>
    <dbReference type="NCBI Taxonomy" id="182803"/>
    <lineage>
        <taxon>Eukaryota</taxon>
        <taxon>Metazoa</taxon>
        <taxon>Ecdysozoa</taxon>
        <taxon>Arthropoda</taxon>
        <taxon>Chelicerata</taxon>
        <taxon>Arachnida</taxon>
        <taxon>Araneae</taxon>
        <taxon>Araneomorphae</taxon>
        <taxon>Entelegynae</taxon>
        <taxon>Araneoidea</taxon>
        <taxon>Araneidae</taxon>
        <taxon>Araneus</taxon>
    </lineage>
</organism>
<dbReference type="EMBL" id="BGPR01000078">
    <property type="protein sequence ID" value="GBL91320.1"/>
    <property type="molecule type" value="Genomic_DNA"/>
</dbReference>
<proteinExistence type="predicted"/>
<comment type="caution">
    <text evidence="2">The sequence shown here is derived from an EMBL/GenBank/DDBJ whole genome shotgun (WGS) entry which is preliminary data.</text>
</comment>
<dbReference type="Proteomes" id="UP000499080">
    <property type="component" value="Unassembled WGS sequence"/>
</dbReference>
<evidence type="ECO:0000313" key="3">
    <source>
        <dbReference type="Proteomes" id="UP000499080"/>
    </source>
</evidence>
<dbReference type="AlphaFoldDB" id="A0A4Y2BGH4"/>